<comment type="caution">
    <text evidence="1">The sequence shown here is derived from an EMBL/GenBank/DDBJ whole genome shotgun (WGS) entry which is preliminary data.</text>
</comment>
<keyword evidence="2" id="KW-1185">Reference proteome</keyword>
<sequence>MAGEDAEHGPHTTGPSNITSKSCSQQDADASKADGSPVQRRLALLVAVLYAFIAGFDFAAAAAALPVIGIKFSQYTTVNWVVTAYMIAMGVAMPSVRRLAAVGGQRAALLAFGLLHIAGAAMSGAAHGVPLLLAGRAVAGLGATGTVMVPMMAATEAGPRCWRVCCFRALLAAWLVGSVVGLAAGARLSSLSSWRWVFYFDLPFLAVGLVVGAVVVRAPAHDGPVVDKLMRVDWMGSVFVAGSVLAMDLAMNYGGNLFAWSSGVVIGLLVLAVALFFIFVFIESKMAREPILPRGLFQERVSAALLVMQPLIGIGIYAPVVYVTIWYSTVKGVSSTSAALRVLAIPIGALLAAAVSEAVLVLLKRCRLLLPLSAVLMAVGSGLLITLKSSTSAGLPIVYMAVLGLGAGASLQAPLIVIWRASGVSELADVVASVMFLRLLGAATGIGMLNAILQNNLSTKLAVVALENLFFAQYVLKSPDNPDIMQLPRVPQSARDDVAHANAQGLRSVFIAGFAVVAVSIPLL</sequence>
<gene>
    <name evidence="1" type="ORF">H4R21_001094</name>
</gene>
<evidence type="ECO:0000313" key="1">
    <source>
        <dbReference type="EMBL" id="KAJ2805882.1"/>
    </source>
</evidence>
<evidence type="ECO:0000313" key="2">
    <source>
        <dbReference type="Proteomes" id="UP001140087"/>
    </source>
</evidence>
<name>A0ACC1LCG0_9FUNG</name>
<feature type="non-terminal residue" evidence="1">
    <location>
        <position position="524"/>
    </location>
</feature>
<dbReference type="EMBL" id="JANBUN010000202">
    <property type="protein sequence ID" value="KAJ2805882.1"/>
    <property type="molecule type" value="Genomic_DNA"/>
</dbReference>
<dbReference type="Proteomes" id="UP001140087">
    <property type="component" value="Unassembled WGS sequence"/>
</dbReference>
<reference evidence="1" key="1">
    <citation type="submission" date="2022-07" db="EMBL/GenBank/DDBJ databases">
        <title>Phylogenomic reconstructions and comparative analyses of Kickxellomycotina fungi.</title>
        <authorList>
            <person name="Reynolds N.K."/>
            <person name="Stajich J.E."/>
            <person name="Barry K."/>
            <person name="Grigoriev I.V."/>
            <person name="Crous P."/>
            <person name="Smith M.E."/>
        </authorList>
    </citation>
    <scope>NUCLEOTIDE SEQUENCE</scope>
    <source>
        <strain evidence="1">BCRC 34780</strain>
    </source>
</reference>
<accession>A0ACC1LCG0</accession>
<protein>
    <submittedName>
        <fullName evidence="1">Uncharacterized protein</fullName>
    </submittedName>
</protein>
<organism evidence="1 2">
    <name type="scientific">Coemansia helicoidea</name>
    <dbReference type="NCBI Taxonomy" id="1286919"/>
    <lineage>
        <taxon>Eukaryota</taxon>
        <taxon>Fungi</taxon>
        <taxon>Fungi incertae sedis</taxon>
        <taxon>Zoopagomycota</taxon>
        <taxon>Kickxellomycotina</taxon>
        <taxon>Kickxellomycetes</taxon>
        <taxon>Kickxellales</taxon>
        <taxon>Kickxellaceae</taxon>
        <taxon>Coemansia</taxon>
    </lineage>
</organism>
<proteinExistence type="predicted"/>